<keyword evidence="5" id="KW-1133">Transmembrane helix</keyword>
<name>A0A2C9LZI6_BIOGL</name>
<evidence type="ECO:0000256" key="3">
    <source>
        <dbReference type="PROSITE-ProRule" id="PRU00059"/>
    </source>
</evidence>
<proteinExistence type="predicted"/>
<dbReference type="EnsemblMetazoa" id="BGLB036796-RA">
    <property type="protein sequence ID" value="BGLB036796-PA"/>
    <property type="gene ID" value="BGLB036796"/>
</dbReference>
<dbReference type="Proteomes" id="UP000076420">
    <property type="component" value="Unassembled WGS sequence"/>
</dbReference>
<feature type="signal peptide" evidence="6">
    <location>
        <begin position="1"/>
        <end position="24"/>
    </location>
</feature>
<dbReference type="VEuPathDB" id="VectorBase:BGLB036796"/>
<keyword evidence="2" id="KW-1015">Disulfide bond</keyword>
<evidence type="ECO:0000256" key="5">
    <source>
        <dbReference type="SAM" id="Phobius"/>
    </source>
</evidence>
<dbReference type="OrthoDB" id="6049118at2759"/>
<comment type="caution">
    <text evidence="3">Lacks conserved residue(s) required for the propagation of feature annotation.</text>
</comment>
<evidence type="ECO:0000256" key="4">
    <source>
        <dbReference type="SAM" id="MobiDB-lite"/>
    </source>
</evidence>
<evidence type="ECO:0000313" key="9">
    <source>
        <dbReference type="Proteomes" id="UP000076420"/>
    </source>
</evidence>
<feature type="transmembrane region" description="Helical" evidence="5">
    <location>
        <begin position="165"/>
        <end position="186"/>
    </location>
</feature>
<dbReference type="PANTHER" id="PTHR24251:SF50">
    <property type="entry name" value="ATTRACTIN-LIKE 1A"/>
    <property type="match status" value="1"/>
</dbReference>
<dbReference type="RefSeq" id="XP_013087040.2">
    <property type="nucleotide sequence ID" value="XM_013231586.2"/>
</dbReference>
<organism evidence="8 9">
    <name type="scientific">Biomphalaria glabrata</name>
    <name type="common">Bloodfluke planorb</name>
    <name type="synonym">Freshwater snail</name>
    <dbReference type="NCBI Taxonomy" id="6526"/>
    <lineage>
        <taxon>Eukaryota</taxon>
        <taxon>Metazoa</taxon>
        <taxon>Spiralia</taxon>
        <taxon>Lophotrochozoa</taxon>
        <taxon>Mollusca</taxon>
        <taxon>Gastropoda</taxon>
        <taxon>Heterobranchia</taxon>
        <taxon>Euthyneura</taxon>
        <taxon>Panpulmonata</taxon>
        <taxon>Hygrophila</taxon>
        <taxon>Lymnaeoidea</taxon>
        <taxon>Planorbidae</taxon>
        <taxon>Biomphalaria</taxon>
    </lineage>
</organism>
<keyword evidence="1" id="KW-0677">Repeat</keyword>
<dbReference type="CDD" id="cd00041">
    <property type="entry name" value="CUB"/>
    <property type="match status" value="1"/>
</dbReference>
<evidence type="ECO:0000256" key="6">
    <source>
        <dbReference type="SAM" id="SignalP"/>
    </source>
</evidence>
<evidence type="ECO:0000256" key="1">
    <source>
        <dbReference type="ARBA" id="ARBA00022737"/>
    </source>
</evidence>
<dbReference type="AlphaFoldDB" id="A0A2C9LZI6"/>
<feature type="compositionally biased region" description="Basic and acidic residues" evidence="4">
    <location>
        <begin position="267"/>
        <end position="282"/>
    </location>
</feature>
<evidence type="ECO:0000313" key="8">
    <source>
        <dbReference type="EnsemblMetazoa" id="BGLB036796-PA"/>
    </source>
</evidence>
<sequence>MLSRHQYLWTAIFITTFVSTSVLGQFTCKDFLSPKTLMTDGTRLGTIVYPLAGNKYPPNQNCEWDIETAISGSVVKLKITSSNLQDIDIRGECSMDYVDIFDWKYGDRDFLGRFCGSQSGQIYESTGQKMTVQFTSNVAAEFSGFSASYQAVEERGDELDSSTTIILAICIPVGVLLIVLTIPFSWKMFKLYRQKHTRNTDPNQGQGVQLTENDNRAYSDYSFHHAQLGLVSPGERSYGIQHNFPPPAYDSLDYSNLPPQPPPYEQVIKEMVSEDRRDESNT</sequence>
<dbReference type="SUPFAM" id="SSF49854">
    <property type="entry name" value="Spermadhesin, CUB domain"/>
    <property type="match status" value="1"/>
</dbReference>
<dbReference type="VEuPathDB" id="VectorBase:BGLAX_052342"/>
<feature type="domain" description="CUB" evidence="7">
    <location>
        <begin position="28"/>
        <end position="152"/>
    </location>
</feature>
<dbReference type="InterPro" id="IPR035914">
    <property type="entry name" value="Sperma_CUB_dom_sf"/>
</dbReference>
<accession>A0A2C9LZI6</accession>
<dbReference type="Gene3D" id="2.60.120.290">
    <property type="entry name" value="Spermadhesin, CUB domain"/>
    <property type="match status" value="1"/>
</dbReference>
<dbReference type="SMART" id="SM00042">
    <property type="entry name" value="CUB"/>
    <property type="match status" value="1"/>
</dbReference>
<dbReference type="Pfam" id="PF00431">
    <property type="entry name" value="CUB"/>
    <property type="match status" value="1"/>
</dbReference>
<evidence type="ECO:0000256" key="2">
    <source>
        <dbReference type="ARBA" id="ARBA00023157"/>
    </source>
</evidence>
<dbReference type="PANTHER" id="PTHR24251">
    <property type="entry name" value="OVOCHYMASE-RELATED"/>
    <property type="match status" value="1"/>
</dbReference>
<gene>
    <name evidence="8" type="primary">106071474</name>
</gene>
<dbReference type="PROSITE" id="PS01180">
    <property type="entry name" value="CUB"/>
    <property type="match status" value="1"/>
</dbReference>
<feature type="region of interest" description="Disordered" evidence="4">
    <location>
        <begin position="249"/>
        <end position="282"/>
    </location>
</feature>
<keyword evidence="6" id="KW-0732">Signal</keyword>
<dbReference type="KEGG" id="bgt:106071474"/>
<reference evidence="8" key="1">
    <citation type="submission" date="2020-05" db="UniProtKB">
        <authorList>
            <consortium name="EnsemblMetazoa"/>
        </authorList>
    </citation>
    <scope>IDENTIFICATION</scope>
    <source>
        <strain evidence="8">BB02</strain>
    </source>
</reference>
<protein>
    <recommendedName>
        <fullName evidence="7">CUB domain-containing protein</fullName>
    </recommendedName>
</protein>
<keyword evidence="5" id="KW-0812">Transmembrane</keyword>
<keyword evidence="5" id="KW-0472">Membrane</keyword>
<evidence type="ECO:0000259" key="7">
    <source>
        <dbReference type="PROSITE" id="PS01180"/>
    </source>
</evidence>
<dbReference type="InterPro" id="IPR000859">
    <property type="entry name" value="CUB_dom"/>
</dbReference>
<feature type="chain" id="PRO_5013039278" description="CUB domain-containing protein" evidence="6">
    <location>
        <begin position="25"/>
        <end position="282"/>
    </location>
</feature>